<evidence type="ECO:0000313" key="6">
    <source>
        <dbReference type="Proteomes" id="UP000004263"/>
    </source>
</evidence>
<dbReference type="CDD" id="cd03255">
    <property type="entry name" value="ABC_MJ0796_LolCDE_FtsE"/>
    <property type="match status" value="1"/>
</dbReference>
<dbReference type="InterPro" id="IPR017871">
    <property type="entry name" value="ABC_transporter-like_CS"/>
</dbReference>
<keyword evidence="3" id="KW-0067">ATP-binding</keyword>
<protein>
    <submittedName>
        <fullName evidence="5">ABC-type antimicrobial peptide transport system, ATPase component</fullName>
    </submittedName>
</protein>
<organism evidence="5 6">
    <name type="scientific">Bermanella marisrubri</name>
    <dbReference type="NCBI Taxonomy" id="207949"/>
    <lineage>
        <taxon>Bacteria</taxon>
        <taxon>Pseudomonadati</taxon>
        <taxon>Pseudomonadota</taxon>
        <taxon>Gammaproteobacteria</taxon>
        <taxon>Oceanospirillales</taxon>
        <taxon>Oceanospirillaceae</taxon>
        <taxon>Bermanella</taxon>
    </lineage>
</organism>
<dbReference type="GO" id="GO:0005524">
    <property type="term" value="F:ATP binding"/>
    <property type="evidence" value="ECO:0007669"/>
    <property type="project" value="UniProtKB-KW"/>
</dbReference>
<dbReference type="GO" id="GO:0005886">
    <property type="term" value="C:plasma membrane"/>
    <property type="evidence" value="ECO:0007669"/>
    <property type="project" value="TreeGrafter"/>
</dbReference>
<dbReference type="Pfam" id="PF00005">
    <property type="entry name" value="ABC_tran"/>
    <property type="match status" value="1"/>
</dbReference>
<dbReference type="RefSeq" id="WP_007018671.1">
    <property type="nucleotide sequence ID" value="NZ_CH724118.1"/>
</dbReference>
<accession>Q1N3U3</accession>
<dbReference type="PANTHER" id="PTHR24220">
    <property type="entry name" value="IMPORT ATP-BINDING PROTEIN"/>
    <property type="match status" value="1"/>
</dbReference>
<evidence type="ECO:0000256" key="3">
    <source>
        <dbReference type="ARBA" id="ARBA00022840"/>
    </source>
</evidence>
<keyword evidence="6" id="KW-1185">Reference proteome</keyword>
<proteinExistence type="predicted"/>
<evidence type="ECO:0000313" key="5">
    <source>
        <dbReference type="EMBL" id="EAT12781.1"/>
    </source>
</evidence>
<comment type="caution">
    <text evidence="5">The sequence shown here is derived from an EMBL/GenBank/DDBJ whole genome shotgun (WGS) entry which is preliminary data.</text>
</comment>
<dbReference type="InterPro" id="IPR003439">
    <property type="entry name" value="ABC_transporter-like_ATP-bd"/>
</dbReference>
<name>Q1N3U3_9GAMM</name>
<dbReference type="PROSITE" id="PS00211">
    <property type="entry name" value="ABC_TRANSPORTER_1"/>
    <property type="match status" value="1"/>
</dbReference>
<dbReference type="PROSITE" id="PS50893">
    <property type="entry name" value="ABC_TRANSPORTER_2"/>
    <property type="match status" value="1"/>
</dbReference>
<gene>
    <name evidence="5" type="ORF">RED65_11949</name>
</gene>
<evidence type="ECO:0000256" key="2">
    <source>
        <dbReference type="ARBA" id="ARBA00022741"/>
    </source>
</evidence>
<dbReference type="STRING" id="207949.RED65_11949"/>
<dbReference type="GO" id="GO:0016887">
    <property type="term" value="F:ATP hydrolysis activity"/>
    <property type="evidence" value="ECO:0007669"/>
    <property type="project" value="InterPro"/>
</dbReference>
<dbReference type="EMBL" id="AAQH01000004">
    <property type="protein sequence ID" value="EAT12781.1"/>
    <property type="molecule type" value="Genomic_DNA"/>
</dbReference>
<dbReference type="InterPro" id="IPR015854">
    <property type="entry name" value="ABC_transpr_LolD-like"/>
</dbReference>
<evidence type="ECO:0000259" key="4">
    <source>
        <dbReference type="PROSITE" id="PS50893"/>
    </source>
</evidence>
<dbReference type="Proteomes" id="UP000004263">
    <property type="component" value="Unassembled WGS sequence"/>
</dbReference>
<dbReference type="AlphaFoldDB" id="Q1N3U3"/>
<dbReference type="InterPro" id="IPR017911">
    <property type="entry name" value="MacB-like_ATP-bd"/>
</dbReference>
<reference evidence="5 6" key="1">
    <citation type="submission" date="2006-03" db="EMBL/GenBank/DDBJ databases">
        <authorList>
            <person name="Pinhassi J."/>
            <person name="Pedros-Alio C."/>
            <person name="Ferriera S."/>
            <person name="Johnson J."/>
            <person name="Kravitz S."/>
            <person name="Halpern A."/>
            <person name="Remington K."/>
            <person name="Beeson K."/>
            <person name="Tran B."/>
            <person name="Rogers Y.-H."/>
            <person name="Friedman R."/>
            <person name="Venter J.C."/>
        </authorList>
    </citation>
    <scope>NUCLEOTIDE SEQUENCE [LARGE SCALE GENOMIC DNA]</scope>
    <source>
        <strain evidence="5 6">RED65</strain>
    </source>
</reference>
<dbReference type="PANTHER" id="PTHR24220:SF611">
    <property type="entry name" value="ATP-BINDING COMPONENT OF ABC TRANSPORTER-RELATED"/>
    <property type="match status" value="1"/>
</dbReference>
<dbReference type="Gene3D" id="3.40.50.300">
    <property type="entry name" value="P-loop containing nucleotide triphosphate hydrolases"/>
    <property type="match status" value="1"/>
</dbReference>
<feature type="domain" description="ABC transporter" evidence="4">
    <location>
        <begin position="10"/>
        <end position="221"/>
    </location>
</feature>
<keyword evidence="1" id="KW-0813">Transport</keyword>
<dbReference type="SMART" id="SM00382">
    <property type="entry name" value="AAA"/>
    <property type="match status" value="1"/>
</dbReference>
<dbReference type="InterPro" id="IPR027417">
    <property type="entry name" value="P-loop_NTPase"/>
</dbReference>
<dbReference type="HOGENOM" id="CLU_000604_1_22_6"/>
<dbReference type="InterPro" id="IPR003593">
    <property type="entry name" value="AAA+_ATPase"/>
</dbReference>
<keyword evidence="2" id="KW-0547">Nucleotide-binding</keyword>
<evidence type="ECO:0000256" key="1">
    <source>
        <dbReference type="ARBA" id="ARBA00022448"/>
    </source>
</evidence>
<sequence length="223" mass="24879">MQTADVSNSIEIQNLCFQYEAATPLLKVAHWQLAAGEQVLLKGPSGIGKSSFLNLIAGLFDPQQGEVQVLGCCLNDMSASQKDRFRAQHVGMVQQTFNLIPYLTVKHNIALAQRFAGLKLDEQELSQYLNSTNLPLTVADKKVSELSVGQQQRIAIIRALINKPQILLVDEPTSALDDNNTHDFMNLLMKLSKQTQASLLMVSHDQRVERYFDNVVQLEEINS</sequence>
<dbReference type="GO" id="GO:0022857">
    <property type="term" value="F:transmembrane transporter activity"/>
    <property type="evidence" value="ECO:0007669"/>
    <property type="project" value="TreeGrafter"/>
</dbReference>
<dbReference type="SUPFAM" id="SSF52540">
    <property type="entry name" value="P-loop containing nucleoside triphosphate hydrolases"/>
    <property type="match status" value="1"/>
</dbReference>